<organism evidence="1 2">
    <name type="scientific">Lithocarpus litseifolius</name>
    <dbReference type="NCBI Taxonomy" id="425828"/>
    <lineage>
        <taxon>Eukaryota</taxon>
        <taxon>Viridiplantae</taxon>
        <taxon>Streptophyta</taxon>
        <taxon>Embryophyta</taxon>
        <taxon>Tracheophyta</taxon>
        <taxon>Spermatophyta</taxon>
        <taxon>Magnoliopsida</taxon>
        <taxon>eudicotyledons</taxon>
        <taxon>Gunneridae</taxon>
        <taxon>Pentapetalae</taxon>
        <taxon>rosids</taxon>
        <taxon>fabids</taxon>
        <taxon>Fagales</taxon>
        <taxon>Fagaceae</taxon>
        <taxon>Lithocarpus</taxon>
    </lineage>
</organism>
<gene>
    <name evidence="1" type="ORF">SO802_019730</name>
</gene>
<name>A0AAW2CRS1_9ROSI</name>
<proteinExistence type="predicted"/>
<evidence type="ECO:0000313" key="2">
    <source>
        <dbReference type="Proteomes" id="UP001459277"/>
    </source>
</evidence>
<dbReference type="AlphaFoldDB" id="A0AAW2CRS1"/>
<dbReference type="Proteomes" id="UP001459277">
    <property type="component" value="Unassembled WGS sequence"/>
</dbReference>
<keyword evidence="2" id="KW-1185">Reference proteome</keyword>
<evidence type="ECO:0000313" key="1">
    <source>
        <dbReference type="EMBL" id="KAL0000128.1"/>
    </source>
</evidence>
<protein>
    <submittedName>
        <fullName evidence="1">Uncharacterized protein</fullName>
    </submittedName>
</protein>
<reference evidence="1 2" key="1">
    <citation type="submission" date="2024-01" db="EMBL/GenBank/DDBJ databases">
        <title>A telomere-to-telomere, gap-free genome of sweet tea (Lithocarpus litseifolius).</title>
        <authorList>
            <person name="Zhou J."/>
        </authorList>
    </citation>
    <scope>NUCLEOTIDE SEQUENCE [LARGE SCALE GENOMIC DNA]</scope>
    <source>
        <strain evidence="1">Zhou-2022a</strain>
        <tissue evidence="1">Leaf</tissue>
    </source>
</reference>
<sequence length="358" mass="40615">MTKQVQEEEVQKQQVVSADEQHITLSLPIASHPEVVVDIDNGTLHEIHQLETTPPCLQQDGISLDTSFLVSFPLPISKDSLHKLLEEVSKTINSLDIPTESASSASSATPEISMEQLQGALSELEAYFSLSLGAALLDEATLPRFKQASELLVHKPGFLGEGKCYLLRHYLSRLDDLVQSLHISVQKNLETFSLMEKQKKLIYTRDQYKSELNTCSTRMSEMVLKYQKMKEDLRDLKVGMISEQTHLHRLLSQKNSIRQELSELPKIEELLQNRTQEAARFRQRAEDGWKGLSAVFNDSRGFKTNLRKREPRLAKDEDEDEQLAKDEDQQVECEGAAIIGLGDRMRWISNEVPRSKSG</sequence>
<comment type="caution">
    <text evidence="1">The sequence shown here is derived from an EMBL/GenBank/DDBJ whole genome shotgun (WGS) entry which is preliminary data.</text>
</comment>
<accession>A0AAW2CRS1</accession>
<dbReference type="EMBL" id="JAZDWU010000006">
    <property type="protein sequence ID" value="KAL0000128.1"/>
    <property type="molecule type" value="Genomic_DNA"/>
</dbReference>